<dbReference type="InterPro" id="IPR036875">
    <property type="entry name" value="Znf_CCHC_sf"/>
</dbReference>
<feature type="region of interest" description="Disordered" evidence="2">
    <location>
        <begin position="136"/>
        <end position="173"/>
    </location>
</feature>
<evidence type="ECO:0000256" key="2">
    <source>
        <dbReference type="SAM" id="MobiDB-lite"/>
    </source>
</evidence>
<evidence type="ECO:0000313" key="5">
    <source>
        <dbReference type="Proteomes" id="UP000606786"/>
    </source>
</evidence>
<dbReference type="EMBL" id="CAJHJT010000012">
    <property type="protein sequence ID" value="CAD6997745.1"/>
    <property type="molecule type" value="Genomic_DNA"/>
</dbReference>
<dbReference type="SUPFAM" id="SSF57756">
    <property type="entry name" value="Retrovirus zinc finger-like domains"/>
    <property type="match status" value="1"/>
</dbReference>
<dbReference type="SMART" id="SM00343">
    <property type="entry name" value="ZnF_C2HC"/>
    <property type="match status" value="2"/>
</dbReference>
<dbReference type="InterPro" id="IPR001878">
    <property type="entry name" value="Znf_CCHC"/>
</dbReference>
<organism evidence="4 5">
    <name type="scientific">Ceratitis capitata</name>
    <name type="common">Mediterranean fruit fly</name>
    <name type="synonym">Tephritis capitata</name>
    <dbReference type="NCBI Taxonomy" id="7213"/>
    <lineage>
        <taxon>Eukaryota</taxon>
        <taxon>Metazoa</taxon>
        <taxon>Ecdysozoa</taxon>
        <taxon>Arthropoda</taxon>
        <taxon>Hexapoda</taxon>
        <taxon>Insecta</taxon>
        <taxon>Pterygota</taxon>
        <taxon>Neoptera</taxon>
        <taxon>Endopterygota</taxon>
        <taxon>Diptera</taxon>
        <taxon>Brachycera</taxon>
        <taxon>Muscomorpha</taxon>
        <taxon>Tephritoidea</taxon>
        <taxon>Tephritidae</taxon>
        <taxon>Ceratitis</taxon>
        <taxon>Ceratitis</taxon>
    </lineage>
</organism>
<feature type="domain" description="CCHC-type" evidence="3">
    <location>
        <begin position="358"/>
        <end position="374"/>
    </location>
</feature>
<dbReference type="Pfam" id="PF00098">
    <property type="entry name" value="zf-CCHC"/>
    <property type="match status" value="1"/>
</dbReference>
<keyword evidence="1" id="KW-0862">Zinc</keyword>
<feature type="domain" description="CCHC-type" evidence="3">
    <location>
        <begin position="382"/>
        <end position="395"/>
    </location>
</feature>
<keyword evidence="1" id="KW-0863">Zinc-finger</keyword>
<evidence type="ECO:0000256" key="1">
    <source>
        <dbReference type="PROSITE-ProRule" id="PRU00047"/>
    </source>
</evidence>
<keyword evidence="5" id="KW-1185">Reference proteome</keyword>
<dbReference type="GO" id="GO:0008270">
    <property type="term" value="F:zinc ion binding"/>
    <property type="evidence" value="ECO:0007669"/>
    <property type="project" value="UniProtKB-KW"/>
</dbReference>
<evidence type="ECO:0000313" key="4">
    <source>
        <dbReference type="EMBL" id="CAD6997745.1"/>
    </source>
</evidence>
<dbReference type="AlphaFoldDB" id="A0A811UJ78"/>
<protein>
    <submittedName>
        <fullName evidence="4">(Mediterranean fruit fly) hypothetical protein</fullName>
    </submittedName>
</protein>
<proteinExistence type="predicted"/>
<sequence>MSVPRSPPPGRLSITVPSGDLGNNSESGPSPFDRSTKITRSPTRTRVSSPCNRPQTELDGWNLLGLKIKDLVGMLEDGKRRSINQQMRDIIAELPMLYAKIQHPQVQEGKSVGTQTTPREKRVTDKNITDTVSIGIQTRDPRGKSAYKRPSNTTKTSEEKRPTHEKCDDEVSSNKWKLVERKQKLSKIARKTVKPDAIVISKTGAITYADILRQMKQQPDMKELGENVNKIKTTASGNLLVQLRDKTGKLASKFKERAAELLKSDASVTVLSSSLTVEIRDIDMATTAEEVSKALKDQFPKLNHGEDVILKSLRKARSGTHTATLNLPVRDAQSLVETGRIRIGWVSCRVREVTHPTRCYRCLEFGHMSRNCKSAVDRSGMCLRCGEKGHIAKLCNATPKCVICKKETGTDHPTGSFRCPTYKKAITHLKQ</sequence>
<dbReference type="PROSITE" id="PS50158">
    <property type="entry name" value="ZF_CCHC"/>
    <property type="match status" value="2"/>
</dbReference>
<gene>
    <name evidence="4" type="ORF">CCAP1982_LOCUS6377</name>
</gene>
<reference evidence="4" key="1">
    <citation type="submission" date="2020-11" db="EMBL/GenBank/DDBJ databases">
        <authorList>
            <person name="Whitehead M."/>
        </authorList>
    </citation>
    <scope>NUCLEOTIDE SEQUENCE</scope>
    <source>
        <strain evidence="4">EGII</strain>
    </source>
</reference>
<dbReference type="Gene3D" id="4.10.60.10">
    <property type="entry name" value="Zinc finger, CCHC-type"/>
    <property type="match status" value="1"/>
</dbReference>
<feature type="compositionally biased region" description="Basic and acidic residues" evidence="2">
    <location>
        <begin position="156"/>
        <end position="169"/>
    </location>
</feature>
<evidence type="ECO:0000259" key="3">
    <source>
        <dbReference type="PROSITE" id="PS50158"/>
    </source>
</evidence>
<feature type="compositionally biased region" description="Pro residues" evidence="2">
    <location>
        <begin position="1"/>
        <end position="10"/>
    </location>
</feature>
<comment type="caution">
    <text evidence="4">The sequence shown here is derived from an EMBL/GenBank/DDBJ whole genome shotgun (WGS) entry which is preliminary data.</text>
</comment>
<dbReference type="GO" id="GO:0003676">
    <property type="term" value="F:nucleic acid binding"/>
    <property type="evidence" value="ECO:0007669"/>
    <property type="project" value="InterPro"/>
</dbReference>
<feature type="region of interest" description="Disordered" evidence="2">
    <location>
        <begin position="1"/>
        <end position="57"/>
    </location>
</feature>
<keyword evidence="1" id="KW-0479">Metal-binding</keyword>
<feature type="compositionally biased region" description="Polar residues" evidence="2">
    <location>
        <begin position="38"/>
        <end position="55"/>
    </location>
</feature>
<accession>A0A811UJ78</accession>
<dbReference type="Proteomes" id="UP000606786">
    <property type="component" value="Unassembled WGS sequence"/>
</dbReference>
<name>A0A811UJ78_CERCA</name>